<evidence type="ECO:0000313" key="4">
    <source>
        <dbReference type="Proteomes" id="UP000799438"/>
    </source>
</evidence>
<feature type="compositionally biased region" description="Pro residues" evidence="1">
    <location>
        <begin position="52"/>
        <end position="62"/>
    </location>
</feature>
<reference evidence="3" key="1">
    <citation type="journal article" date="2020" name="Stud. Mycol.">
        <title>101 Dothideomycetes genomes: a test case for predicting lifestyles and emergence of pathogens.</title>
        <authorList>
            <person name="Haridas S."/>
            <person name="Albert R."/>
            <person name="Binder M."/>
            <person name="Bloem J."/>
            <person name="Labutti K."/>
            <person name="Salamov A."/>
            <person name="Andreopoulos B."/>
            <person name="Baker S."/>
            <person name="Barry K."/>
            <person name="Bills G."/>
            <person name="Bluhm B."/>
            <person name="Cannon C."/>
            <person name="Castanera R."/>
            <person name="Culley D."/>
            <person name="Daum C."/>
            <person name="Ezra D."/>
            <person name="Gonzalez J."/>
            <person name="Henrissat B."/>
            <person name="Kuo A."/>
            <person name="Liang C."/>
            <person name="Lipzen A."/>
            <person name="Lutzoni F."/>
            <person name="Magnuson J."/>
            <person name="Mondo S."/>
            <person name="Nolan M."/>
            <person name="Ohm R."/>
            <person name="Pangilinan J."/>
            <person name="Park H.-J."/>
            <person name="Ramirez L."/>
            <person name="Alfaro M."/>
            <person name="Sun H."/>
            <person name="Tritt A."/>
            <person name="Yoshinaga Y."/>
            <person name="Zwiers L.-H."/>
            <person name="Turgeon B."/>
            <person name="Goodwin S."/>
            <person name="Spatafora J."/>
            <person name="Crous P."/>
            <person name="Grigoriev I."/>
        </authorList>
    </citation>
    <scope>NUCLEOTIDE SEQUENCE</scope>
    <source>
        <strain evidence="3">CBS 121167</strain>
    </source>
</reference>
<dbReference type="GeneID" id="54300765"/>
<accession>A0A6A6BBI9</accession>
<dbReference type="AlphaFoldDB" id="A0A6A6BBI9"/>
<feature type="compositionally biased region" description="Low complexity" evidence="1">
    <location>
        <begin position="73"/>
        <end position="90"/>
    </location>
</feature>
<dbReference type="InterPro" id="IPR028095">
    <property type="entry name" value="Mso1_N_dom"/>
</dbReference>
<organism evidence="3 4">
    <name type="scientific">Aplosporella prunicola CBS 121167</name>
    <dbReference type="NCBI Taxonomy" id="1176127"/>
    <lineage>
        <taxon>Eukaryota</taxon>
        <taxon>Fungi</taxon>
        <taxon>Dikarya</taxon>
        <taxon>Ascomycota</taxon>
        <taxon>Pezizomycotina</taxon>
        <taxon>Dothideomycetes</taxon>
        <taxon>Dothideomycetes incertae sedis</taxon>
        <taxon>Botryosphaeriales</taxon>
        <taxon>Aplosporellaceae</taxon>
        <taxon>Aplosporella</taxon>
    </lineage>
</organism>
<evidence type="ECO:0000256" key="1">
    <source>
        <dbReference type="SAM" id="MobiDB-lite"/>
    </source>
</evidence>
<proteinExistence type="predicted"/>
<feature type="domain" description="Mso1 N-terminal" evidence="2">
    <location>
        <begin position="18"/>
        <end position="57"/>
    </location>
</feature>
<protein>
    <recommendedName>
        <fullName evidence="2">Mso1 N-terminal domain-containing protein</fullName>
    </recommendedName>
</protein>
<evidence type="ECO:0000313" key="3">
    <source>
        <dbReference type="EMBL" id="KAF2140634.1"/>
    </source>
</evidence>
<feature type="compositionally biased region" description="Gly residues" evidence="1">
    <location>
        <begin position="217"/>
        <end position="236"/>
    </location>
</feature>
<name>A0A6A6BBI9_9PEZI</name>
<feature type="compositionally biased region" description="Polar residues" evidence="1">
    <location>
        <begin position="147"/>
        <end position="166"/>
    </location>
</feature>
<dbReference type="Proteomes" id="UP000799438">
    <property type="component" value="Unassembled WGS sequence"/>
</dbReference>
<keyword evidence="4" id="KW-1185">Reference proteome</keyword>
<dbReference type="EMBL" id="ML995489">
    <property type="protein sequence ID" value="KAF2140634.1"/>
    <property type="molecule type" value="Genomic_DNA"/>
</dbReference>
<dbReference type="RefSeq" id="XP_033396347.1">
    <property type="nucleotide sequence ID" value="XM_033543268.1"/>
</dbReference>
<gene>
    <name evidence="3" type="ORF">K452DRAFT_309761</name>
</gene>
<feature type="compositionally biased region" description="Low complexity" evidence="1">
    <location>
        <begin position="183"/>
        <end position="200"/>
    </location>
</feature>
<feature type="region of interest" description="Disordered" evidence="1">
    <location>
        <begin position="52"/>
        <end position="251"/>
    </location>
</feature>
<dbReference type="Pfam" id="PF14475">
    <property type="entry name" value="Mso1_Sec1_bdg"/>
    <property type="match status" value="1"/>
</dbReference>
<evidence type="ECO:0000259" key="2">
    <source>
        <dbReference type="Pfam" id="PF14475"/>
    </source>
</evidence>
<dbReference type="OrthoDB" id="2683368at2759"/>
<sequence length="251" mass="25880">MSSYLSNLLTTTTSRYNSLRRNLLSEETDGDTEDDSHISRVLRAYYVETGRPFPPWLPPDPKAPQSAPVQQFARSSAPQAASPAPGSRAGLSDLWDSPAQQAPPAQPMSLRSRGQPQPRPGTGGGRGGFLQTEPAAAAQGRPLPSQRAGSYQSAHSQASRPSFDGTSSGGGSAQERLKARLWGGSRSGSPGPSPGSGSPGQRPNPFDRSQNSSPQAYGGGGGGGGGAYDTAGGGYSRPGRIGLPSGPRPNR</sequence>